<evidence type="ECO:0000256" key="9">
    <source>
        <dbReference type="ARBA" id="ARBA00022989"/>
    </source>
</evidence>
<evidence type="ECO:0000256" key="11">
    <source>
        <dbReference type="ARBA" id="ARBA00023136"/>
    </source>
</evidence>
<dbReference type="GO" id="GO:0046872">
    <property type="term" value="F:metal ion binding"/>
    <property type="evidence" value="ECO:0007669"/>
    <property type="project" value="UniProtKB-UniRule"/>
</dbReference>
<keyword evidence="6 12" id="KW-0812">Transmembrane</keyword>
<feature type="transmembrane region" description="Helical" evidence="12">
    <location>
        <begin position="20"/>
        <end position="41"/>
    </location>
</feature>
<feature type="transmembrane region" description="Helical" evidence="12">
    <location>
        <begin position="130"/>
        <end position="153"/>
    </location>
</feature>
<feature type="transmembrane region" description="Helical" evidence="12">
    <location>
        <begin position="414"/>
        <end position="437"/>
    </location>
</feature>
<dbReference type="PANTHER" id="PTHR30365:SF15">
    <property type="entry name" value="CYTOCHROME BD UBIQUINOL OXIDASE SUBUNIT 1"/>
    <property type="match status" value="1"/>
</dbReference>
<evidence type="ECO:0000256" key="3">
    <source>
        <dbReference type="ARBA" id="ARBA00022448"/>
    </source>
</evidence>
<evidence type="ECO:0000313" key="14">
    <source>
        <dbReference type="Proteomes" id="UP000000771"/>
    </source>
</evidence>
<organism evidence="13 14">
    <name type="scientific">Acidimicrobium ferrooxidans (strain DSM 10331 / JCM 15462 / NBRC 103882 / ICP)</name>
    <dbReference type="NCBI Taxonomy" id="525909"/>
    <lineage>
        <taxon>Bacteria</taxon>
        <taxon>Bacillati</taxon>
        <taxon>Actinomycetota</taxon>
        <taxon>Acidimicrobiia</taxon>
        <taxon>Acidimicrobiales</taxon>
        <taxon>Acidimicrobiaceae</taxon>
        <taxon>Acidimicrobium</taxon>
    </lineage>
</organism>
<dbReference type="InterPro" id="IPR002585">
    <property type="entry name" value="Cyt-d_ubiquinol_oxidase_su_1"/>
</dbReference>
<feature type="transmembrane region" description="Helical" evidence="12">
    <location>
        <begin position="94"/>
        <end position="118"/>
    </location>
</feature>
<evidence type="ECO:0000256" key="12">
    <source>
        <dbReference type="PIRNR" id="PIRNR006446"/>
    </source>
</evidence>
<dbReference type="HOGENOM" id="CLU_030555_3_3_11"/>
<dbReference type="GO" id="GO:0005886">
    <property type="term" value="C:plasma membrane"/>
    <property type="evidence" value="ECO:0007669"/>
    <property type="project" value="UniProtKB-SubCell"/>
</dbReference>
<feature type="transmembrane region" description="Helical" evidence="12">
    <location>
        <begin position="53"/>
        <end position="74"/>
    </location>
</feature>
<keyword evidence="5 12" id="KW-0349">Heme</keyword>
<gene>
    <name evidence="13" type="ordered locus">Afer_0525</name>
</gene>
<sequence length="463" mass="51202">MVASMTVLLSRWQFAATTIYHFLFVPVTIGLGLIVAILQTAAYRSGDDRYERVLDFFGKLFLINFAIGVVTGIVQEFQFGMNWSAYSAYVGNIFGPPLAIEGLLAFFMESTFLGVWLFGKDRVPRRVHLASIWLVSIGTMLSAAFILAANSWMQHPVGYRIDPATHQAVMTNFWAILTNELFLVTLFHTLLASFLTGSALVLGISLWQYHRSTETREVFAAGARVSLIVMLISALLMGLDGHIDGQVIAETQPMKLAAGEALYNTSRGASESILTIGNLHDKPIFSIGIPHVLSLLATDHWNGVVQGINQLQAAMVRQYGPGSYIPPVALDYWSFRIMAGIGAVIILIALWGGWLLYHHRLEQSRWFAKVALWTIPLPFIANTTGWIYTETGRQPWIVYGLLKTSQGASHLSPWSVGITLVGFTVLYGILAVVDISLMVRYGRRSLEPGADTETEHEVGSLIY</sequence>
<feature type="transmembrane region" description="Helical" evidence="12">
    <location>
        <begin position="218"/>
        <end position="239"/>
    </location>
</feature>
<comment type="subcellular location">
    <subcellularLocation>
        <location evidence="1">Cell membrane</location>
        <topology evidence="1">Multi-pass membrane protein</topology>
    </subcellularLocation>
</comment>
<keyword evidence="9 12" id="KW-1133">Transmembrane helix</keyword>
<evidence type="ECO:0000256" key="2">
    <source>
        <dbReference type="ARBA" id="ARBA00009819"/>
    </source>
</evidence>
<feature type="transmembrane region" description="Helical" evidence="12">
    <location>
        <begin position="366"/>
        <end position="388"/>
    </location>
</feature>
<feature type="transmembrane region" description="Helical" evidence="12">
    <location>
        <begin position="333"/>
        <end position="357"/>
    </location>
</feature>
<keyword evidence="14" id="KW-1185">Reference proteome</keyword>
<keyword evidence="4 12" id="KW-1003">Cell membrane</keyword>
<reference evidence="13 14" key="1">
    <citation type="journal article" date="2009" name="Stand. Genomic Sci.">
        <title>Complete genome sequence of Acidimicrobium ferrooxidans type strain (ICP).</title>
        <authorList>
            <person name="Clum A."/>
            <person name="Nolan M."/>
            <person name="Lang E."/>
            <person name="Glavina Del Rio T."/>
            <person name="Tice H."/>
            <person name="Copeland A."/>
            <person name="Cheng J.F."/>
            <person name="Lucas S."/>
            <person name="Chen F."/>
            <person name="Bruce D."/>
            <person name="Goodwin L."/>
            <person name="Pitluck S."/>
            <person name="Ivanova N."/>
            <person name="Mavrommatis K."/>
            <person name="Mikhailova N."/>
            <person name="Pati A."/>
            <person name="Chen A."/>
            <person name="Palaniappan K."/>
            <person name="Goker M."/>
            <person name="Spring S."/>
            <person name="Land M."/>
            <person name="Hauser L."/>
            <person name="Chang Y.J."/>
            <person name="Jeffries C.C."/>
            <person name="Chain P."/>
            <person name="Bristow J."/>
            <person name="Eisen J.A."/>
            <person name="Markowitz V."/>
            <person name="Hugenholtz P."/>
            <person name="Kyrpides N.C."/>
            <person name="Klenk H.P."/>
            <person name="Lapidus A."/>
        </authorList>
    </citation>
    <scope>NUCLEOTIDE SEQUENCE [LARGE SCALE GENOMIC DNA]</scope>
    <source>
        <strain evidence="14">DSM 10331 / JCM 15462 / NBRC 103882 / ICP</strain>
    </source>
</reference>
<dbReference type="EMBL" id="CP001631">
    <property type="protein sequence ID" value="ACU53486.1"/>
    <property type="molecule type" value="Genomic_DNA"/>
</dbReference>
<dbReference type="KEGG" id="afo:Afer_0525"/>
<evidence type="ECO:0000256" key="7">
    <source>
        <dbReference type="ARBA" id="ARBA00022723"/>
    </source>
</evidence>
<feature type="transmembrane region" description="Helical" evidence="12">
    <location>
        <begin position="181"/>
        <end position="206"/>
    </location>
</feature>
<dbReference type="RefSeq" id="WP_015797981.1">
    <property type="nucleotide sequence ID" value="NC_013124.1"/>
</dbReference>
<dbReference type="Pfam" id="PF01654">
    <property type="entry name" value="Cyt_bd_oxida_I"/>
    <property type="match status" value="1"/>
</dbReference>
<protein>
    <submittedName>
        <fullName evidence="13">Cytochrome bd ubiquinol oxidase subunit I</fullName>
    </submittedName>
</protein>
<name>C7M392_ACIFD</name>
<proteinExistence type="inferred from homology"/>
<dbReference type="GO" id="GO:0016682">
    <property type="term" value="F:oxidoreductase activity, acting on diphenols and related substances as donors, oxygen as acceptor"/>
    <property type="evidence" value="ECO:0007669"/>
    <property type="project" value="TreeGrafter"/>
</dbReference>
<accession>C7M392</accession>
<keyword evidence="7 12" id="KW-0479">Metal-binding</keyword>
<evidence type="ECO:0000256" key="1">
    <source>
        <dbReference type="ARBA" id="ARBA00004651"/>
    </source>
</evidence>
<dbReference type="GO" id="GO:0019646">
    <property type="term" value="P:aerobic electron transport chain"/>
    <property type="evidence" value="ECO:0007669"/>
    <property type="project" value="InterPro"/>
</dbReference>
<evidence type="ECO:0000256" key="5">
    <source>
        <dbReference type="ARBA" id="ARBA00022617"/>
    </source>
</evidence>
<evidence type="ECO:0000313" key="13">
    <source>
        <dbReference type="EMBL" id="ACU53486.1"/>
    </source>
</evidence>
<dbReference type="Proteomes" id="UP000000771">
    <property type="component" value="Chromosome"/>
</dbReference>
<dbReference type="AlphaFoldDB" id="C7M392"/>
<keyword evidence="8 12" id="KW-0249">Electron transport</keyword>
<dbReference type="STRING" id="525909.Afer_0525"/>
<keyword evidence="11 12" id="KW-0472">Membrane</keyword>
<dbReference type="GO" id="GO:0009055">
    <property type="term" value="F:electron transfer activity"/>
    <property type="evidence" value="ECO:0007669"/>
    <property type="project" value="UniProtKB-UniRule"/>
</dbReference>
<dbReference type="GO" id="GO:0070069">
    <property type="term" value="C:cytochrome complex"/>
    <property type="evidence" value="ECO:0007669"/>
    <property type="project" value="UniProtKB-UniRule"/>
</dbReference>
<evidence type="ECO:0000256" key="10">
    <source>
        <dbReference type="ARBA" id="ARBA00023004"/>
    </source>
</evidence>
<keyword evidence="10 12" id="KW-0408">Iron</keyword>
<dbReference type="GO" id="GO:0020037">
    <property type="term" value="F:heme binding"/>
    <property type="evidence" value="ECO:0007669"/>
    <property type="project" value="TreeGrafter"/>
</dbReference>
<dbReference type="eggNOG" id="COG1271">
    <property type="taxonomic scope" value="Bacteria"/>
</dbReference>
<evidence type="ECO:0000256" key="4">
    <source>
        <dbReference type="ARBA" id="ARBA00022475"/>
    </source>
</evidence>
<comment type="similarity">
    <text evidence="2 12">Belongs to the cytochrome ubiquinol oxidase subunit 1 family.</text>
</comment>
<evidence type="ECO:0000256" key="6">
    <source>
        <dbReference type="ARBA" id="ARBA00022692"/>
    </source>
</evidence>
<dbReference type="PANTHER" id="PTHR30365">
    <property type="entry name" value="CYTOCHROME D UBIQUINOL OXIDASE"/>
    <property type="match status" value="1"/>
</dbReference>
<dbReference type="PIRSF" id="PIRSF006446">
    <property type="entry name" value="Cyt_quinol_oxidase_1"/>
    <property type="match status" value="1"/>
</dbReference>
<evidence type="ECO:0000256" key="8">
    <source>
        <dbReference type="ARBA" id="ARBA00022982"/>
    </source>
</evidence>
<keyword evidence="3 12" id="KW-0813">Transport</keyword>